<dbReference type="Pfam" id="PF03124">
    <property type="entry name" value="EXS"/>
    <property type="match status" value="1"/>
</dbReference>
<dbReference type="PANTHER" id="PTHR10783:SF46">
    <property type="entry name" value="PROTEIN ERD1 HOMOLOG 2"/>
    <property type="match status" value="1"/>
</dbReference>
<sequence length="482" mass="55150">MSTPQDEEVFKNLSFPLPYRVLFLIGLGIFGWAANLHGLDILGVDAVGAMDLRADAQTSKSVMPVHHANVFNHTKAVVLYRAAYRLCWSYAAYIFTSWIVFRLITHGDRSLVDQYGFIPGVTALAAVYLIFCPHDILFKAERDKFTAAIKRCLFPGTGPIYFSDVILADIATSFAKVFGDIWQSLWMVKPGNSILKPPVHDNWLRWVMPTMMSIPFLIRFRQCMVEYTSPANESRKPLYNALKYATSFPVIFLSAAQRLVVADLVKERGNGVVGEPWHGEHPLFRMWLMAGIVNSLYSFWWDVTNDWGMDLFRFGPSQNHDRLPPKPLILARLHSGSSTPLLDHRDSLASPPAEHQQLGYIPTKHNHRQSCHGLRAVLHYPRAIYPVLIFLNLLLRMTWSVKLSTHVQSPRDGSFAFFWLEIAELVRRWLWVFLRVEWEVVKMGDIPPPRTVLFQAEDRSDDGDFEMLPTSPDIISKKSEYD</sequence>
<dbReference type="PANTHER" id="PTHR10783">
    <property type="entry name" value="XENOTROPIC AND POLYTROPIC RETROVIRUS RECEPTOR 1-RELATED"/>
    <property type="match status" value="1"/>
</dbReference>
<dbReference type="Proteomes" id="UP000807306">
    <property type="component" value="Unassembled WGS sequence"/>
</dbReference>
<name>A0A9P6JQH8_9AGAR</name>
<gene>
    <name evidence="8" type="ORF">CPB83DRAFT_893630</name>
</gene>
<keyword evidence="9" id="KW-1185">Reference proteome</keyword>
<dbReference type="EMBL" id="MU157847">
    <property type="protein sequence ID" value="KAF9529216.1"/>
    <property type="molecule type" value="Genomic_DNA"/>
</dbReference>
<keyword evidence="3 6" id="KW-1133">Transmembrane helix</keyword>
<dbReference type="GO" id="GO:0016020">
    <property type="term" value="C:membrane"/>
    <property type="evidence" value="ECO:0007669"/>
    <property type="project" value="UniProtKB-SubCell"/>
</dbReference>
<dbReference type="AlphaFoldDB" id="A0A9P6JQH8"/>
<feature type="transmembrane region" description="Helical" evidence="6">
    <location>
        <begin position="17"/>
        <end position="34"/>
    </location>
</feature>
<evidence type="ECO:0000256" key="4">
    <source>
        <dbReference type="ARBA" id="ARBA00023136"/>
    </source>
</evidence>
<keyword evidence="4 6" id="KW-0472">Membrane</keyword>
<evidence type="ECO:0000256" key="1">
    <source>
        <dbReference type="ARBA" id="ARBA00004141"/>
    </source>
</evidence>
<dbReference type="PROSITE" id="PS51380">
    <property type="entry name" value="EXS"/>
    <property type="match status" value="1"/>
</dbReference>
<evidence type="ECO:0000313" key="9">
    <source>
        <dbReference type="Proteomes" id="UP000807306"/>
    </source>
</evidence>
<evidence type="ECO:0000256" key="5">
    <source>
        <dbReference type="SAM" id="MobiDB-lite"/>
    </source>
</evidence>
<evidence type="ECO:0000259" key="7">
    <source>
        <dbReference type="PROSITE" id="PS51380"/>
    </source>
</evidence>
<evidence type="ECO:0000256" key="2">
    <source>
        <dbReference type="ARBA" id="ARBA00022692"/>
    </source>
</evidence>
<protein>
    <submittedName>
        <fullName evidence="8">EXS family-domain-containing protein</fullName>
    </submittedName>
</protein>
<proteinExistence type="predicted"/>
<evidence type="ECO:0000313" key="8">
    <source>
        <dbReference type="EMBL" id="KAF9529216.1"/>
    </source>
</evidence>
<dbReference type="OrthoDB" id="2159384at2759"/>
<reference evidence="8" key="1">
    <citation type="submission" date="2020-11" db="EMBL/GenBank/DDBJ databases">
        <authorList>
            <consortium name="DOE Joint Genome Institute"/>
            <person name="Ahrendt S."/>
            <person name="Riley R."/>
            <person name="Andreopoulos W."/>
            <person name="Labutti K."/>
            <person name="Pangilinan J."/>
            <person name="Ruiz-Duenas F.J."/>
            <person name="Barrasa J.M."/>
            <person name="Sanchez-Garcia M."/>
            <person name="Camarero S."/>
            <person name="Miyauchi S."/>
            <person name="Serrano A."/>
            <person name="Linde D."/>
            <person name="Babiker R."/>
            <person name="Drula E."/>
            <person name="Ayuso-Fernandez I."/>
            <person name="Pacheco R."/>
            <person name="Padilla G."/>
            <person name="Ferreira P."/>
            <person name="Barriuso J."/>
            <person name="Kellner H."/>
            <person name="Castanera R."/>
            <person name="Alfaro M."/>
            <person name="Ramirez L."/>
            <person name="Pisabarro A.G."/>
            <person name="Kuo A."/>
            <person name="Tritt A."/>
            <person name="Lipzen A."/>
            <person name="He G."/>
            <person name="Yan M."/>
            <person name="Ng V."/>
            <person name="Cullen D."/>
            <person name="Martin F."/>
            <person name="Rosso M.-N."/>
            <person name="Henrissat B."/>
            <person name="Hibbett D."/>
            <person name="Martinez A.T."/>
            <person name="Grigoriev I.V."/>
        </authorList>
    </citation>
    <scope>NUCLEOTIDE SEQUENCE</scope>
    <source>
        <strain evidence="8">CBS 506.95</strain>
    </source>
</reference>
<feature type="domain" description="EXS" evidence="7">
    <location>
        <begin position="199"/>
        <end position="467"/>
    </location>
</feature>
<keyword evidence="2 6" id="KW-0812">Transmembrane</keyword>
<dbReference type="InterPro" id="IPR004342">
    <property type="entry name" value="EXS_C"/>
</dbReference>
<accession>A0A9P6JQH8</accession>
<feature type="transmembrane region" description="Helical" evidence="6">
    <location>
        <begin position="82"/>
        <end position="104"/>
    </location>
</feature>
<feature type="transmembrane region" description="Helical" evidence="6">
    <location>
        <begin position="116"/>
        <end position="138"/>
    </location>
</feature>
<organism evidence="8 9">
    <name type="scientific">Crepidotus variabilis</name>
    <dbReference type="NCBI Taxonomy" id="179855"/>
    <lineage>
        <taxon>Eukaryota</taxon>
        <taxon>Fungi</taxon>
        <taxon>Dikarya</taxon>
        <taxon>Basidiomycota</taxon>
        <taxon>Agaricomycotina</taxon>
        <taxon>Agaricomycetes</taxon>
        <taxon>Agaricomycetidae</taxon>
        <taxon>Agaricales</taxon>
        <taxon>Agaricineae</taxon>
        <taxon>Crepidotaceae</taxon>
        <taxon>Crepidotus</taxon>
    </lineage>
</organism>
<dbReference type="GO" id="GO:0005737">
    <property type="term" value="C:cytoplasm"/>
    <property type="evidence" value="ECO:0007669"/>
    <property type="project" value="TreeGrafter"/>
</dbReference>
<evidence type="ECO:0000256" key="6">
    <source>
        <dbReference type="SAM" id="Phobius"/>
    </source>
</evidence>
<feature type="region of interest" description="Disordered" evidence="5">
    <location>
        <begin position="461"/>
        <end position="482"/>
    </location>
</feature>
<comment type="caution">
    <text evidence="8">The sequence shown here is derived from an EMBL/GenBank/DDBJ whole genome shotgun (WGS) entry which is preliminary data.</text>
</comment>
<comment type="subcellular location">
    <subcellularLocation>
        <location evidence="1">Membrane</location>
        <topology evidence="1">Multi-pass membrane protein</topology>
    </subcellularLocation>
</comment>
<evidence type="ECO:0000256" key="3">
    <source>
        <dbReference type="ARBA" id="ARBA00022989"/>
    </source>
</evidence>